<keyword evidence="1" id="KW-0812">Transmembrane</keyword>
<keyword evidence="1" id="KW-0472">Membrane</keyword>
<sequence length="126" mass="14124">MTRYVPPKQSRFGQILDVAILLLLTIGALYIPLWLGFAGSTLVGESPQNPTWESLGQNPVMVEQWNGLGFTDASAASEIISSRFNYSFSVIELLVMIVVVIGYYALILRFSEKEYRDVIDEKFNGQ</sequence>
<dbReference type="AlphaFoldDB" id="A0A371X392"/>
<keyword evidence="1" id="KW-1133">Transmembrane helix</keyword>
<protein>
    <submittedName>
        <fullName evidence="2">Uncharacterized protein</fullName>
    </submittedName>
</protein>
<proteinExistence type="predicted"/>
<comment type="caution">
    <text evidence="2">The sequence shown here is derived from an EMBL/GenBank/DDBJ whole genome shotgun (WGS) entry which is preliminary data.</text>
</comment>
<gene>
    <name evidence="2" type="ORF">DYI37_11755</name>
</gene>
<evidence type="ECO:0000256" key="1">
    <source>
        <dbReference type="SAM" id="Phobius"/>
    </source>
</evidence>
<reference evidence="2 3" key="1">
    <citation type="submission" date="2018-08" db="EMBL/GenBank/DDBJ databases">
        <title>Fulvimarina sp. 85, whole genome shotgun sequence.</title>
        <authorList>
            <person name="Tuo L."/>
        </authorList>
    </citation>
    <scope>NUCLEOTIDE SEQUENCE [LARGE SCALE GENOMIC DNA]</scope>
    <source>
        <strain evidence="2 3">85</strain>
    </source>
</reference>
<dbReference type="OrthoDB" id="8099304at2"/>
<dbReference type="Proteomes" id="UP000264310">
    <property type="component" value="Unassembled WGS sequence"/>
</dbReference>
<feature type="transmembrane region" description="Helical" evidence="1">
    <location>
        <begin position="12"/>
        <end position="35"/>
    </location>
</feature>
<evidence type="ECO:0000313" key="2">
    <source>
        <dbReference type="EMBL" id="RFC63669.1"/>
    </source>
</evidence>
<name>A0A371X392_9HYPH</name>
<keyword evidence="3" id="KW-1185">Reference proteome</keyword>
<dbReference type="EMBL" id="QURL01000004">
    <property type="protein sequence ID" value="RFC63669.1"/>
    <property type="molecule type" value="Genomic_DNA"/>
</dbReference>
<evidence type="ECO:0000313" key="3">
    <source>
        <dbReference type="Proteomes" id="UP000264310"/>
    </source>
</evidence>
<accession>A0A371X392</accession>
<feature type="transmembrane region" description="Helical" evidence="1">
    <location>
        <begin position="86"/>
        <end position="106"/>
    </location>
</feature>
<dbReference type="RefSeq" id="WP_116683398.1">
    <property type="nucleotide sequence ID" value="NZ_QURL01000004.1"/>
</dbReference>
<organism evidence="2 3">
    <name type="scientific">Fulvimarina endophytica</name>
    <dbReference type="NCBI Taxonomy" id="2293836"/>
    <lineage>
        <taxon>Bacteria</taxon>
        <taxon>Pseudomonadati</taxon>
        <taxon>Pseudomonadota</taxon>
        <taxon>Alphaproteobacteria</taxon>
        <taxon>Hyphomicrobiales</taxon>
        <taxon>Aurantimonadaceae</taxon>
        <taxon>Fulvimarina</taxon>
    </lineage>
</organism>